<name>A0A3G9JEW9_9BACL</name>
<protein>
    <submittedName>
        <fullName evidence="1">Uncharacterized protein</fullName>
    </submittedName>
</protein>
<dbReference type="AlphaFoldDB" id="A0A3G9JEW9"/>
<accession>A0A3G9JEW9</accession>
<dbReference type="Proteomes" id="UP000275368">
    <property type="component" value="Chromosome"/>
</dbReference>
<dbReference type="SUPFAM" id="SSF48208">
    <property type="entry name" value="Six-hairpin glycosidases"/>
    <property type="match status" value="1"/>
</dbReference>
<dbReference type="RefSeq" id="WP_125663096.1">
    <property type="nucleotide sequence ID" value="NZ_AP019308.1"/>
</dbReference>
<evidence type="ECO:0000313" key="1">
    <source>
        <dbReference type="EMBL" id="BBH23513.1"/>
    </source>
</evidence>
<dbReference type="GO" id="GO:0005975">
    <property type="term" value="P:carbohydrate metabolic process"/>
    <property type="evidence" value="ECO:0007669"/>
    <property type="project" value="InterPro"/>
</dbReference>
<dbReference type="OrthoDB" id="175534at2"/>
<dbReference type="EMBL" id="AP019308">
    <property type="protein sequence ID" value="BBH23513.1"/>
    <property type="molecule type" value="Genomic_DNA"/>
</dbReference>
<dbReference type="Gene3D" id="2.60.120.260">
    <property type="entry name" value="Galactose-binding domain-like"/>
    <property type="match status" value="3"/>
</dbReference>
<reference evidence="1 2" key="1">
    <citation type="submission" date="2018-11" db="EMBL/GenBank/DDBJ databases">
        <title>Complete genome sequence of Paenibacillus baekrokdamisoli strain KCTC 33723.</title>
        <authorList>
            <person name="Kang S.W."/>
            <person name="Lee K.C."/>
            <person name="Kim K.K."/>
            <person name="Kim J.S."/>
            <person name="Kim D.S."/>
            <person name="Ko S.H."/>
            <person name="Yang S.H."/>
            <person name="Lee J.S."/>
        </authorList>
    </citation>
    <scope>NUCLEOTIDE SEQUENCE [LARGE SCALE GENOMIC DNA]</scope>
    <source>
        <strain evidence="1 2">KCTC 33723</strain>
    </source>
</reference>
<dbReference type="KEGG" id="pbk:Back11_48580"/>
<dbReference type="SUPFAM" id="SSF48239">
    <property type="entry name" value="Terpenoid cyclases/Protein prenyltransferases"/>
    <property type="match status" value="1"/>
</dbReference>
<keyword evidence="2" id="KW-1185">Reference proteome</keyword>
<dbReference type="InterPro" id="IPR008930">
    <property type="entry name" value="Terpenoid_cyclase/PrenylTrfase"/>
</dbReference>
<dbReference type="Gene3D" id="1.50.10.20">
    <property type="match status" value="1"/>
</dbReference>
<proteinExistence type="predicted"/>
<gene>
    <name evidence="1" type="ORF">Back11_48580</name>
</gene>
<evidence type="ECO:0000313" key="2">
    <source>
        <dbReference type="Proteomes" id="UP000275368"/>
    </source>
</evidence>
<sequence length="1063" mass="115530">MRPLFKKMACYGIVLMLFVGLLPIGTRQALASEPNTALNPGFETDIDSNGVPDGWDYTLVAGGTAALATNLFYSGGKSVKLSGSSSLSRSFVNQWYVPAVENTRYTMSSWIKTNNVTAGFAGLELVFYNSSHQSLASVRTSVTQGTHDWQKVETSWISPPGTVSYAFRVALDFGSGDLWADSVASFVADEQNLLLNGNMETDIDNNSVPDGYDYSVASGGSGSLVTAEKYQGQKSVRLQGSSTSSRSFASQWYLPAQEYKEYQFQAKLKTNGVTLASGNGFVGLEIAFYDEGHQLLQSARQPANSGTHDWEQVSLSKKAPADTAFFSFRMVLDYASGNAWFDAAEAVSLVNSNLLLNGSLERDTNSDSIPDGWDYTLLDGGTAAVSTSVFREGAGSVRLSGVNASSRAAVNQWSVPINGGSFYRFSIEHKTSSVSAQFVGFELGVYNSSHQVIDNRRFAGSPGTHDWQEITVNLKLPDNASYVAIRPFLDFGSGDVWFDNARITKLTEQPSPVILPLSGLFKGTVHDTLSLKVKNSGNTRSLLDTFSLLGKTLAITSSSQLSDGASSYSYTLAGDLTFDAASSTIALNNYGEGTIEISGTFTAEAGALITPVALHEKKSNSTILYKLLNRGYGTLQDSTVWGVGQTILSSAGHFDSHLDTLLSGSVWKTYHGFWPTDPQDADTNSITSIYRIYAAMYDITRNSDYLDKAHLAAEQLLNTQQANGGWVLPWDYTSFGALRPKTETNAVNTQQAMLGLYEAYLRFGKPEYLDALEKGKDYMLTNPGTKYVWLDTAHTRGTVPYYDMLDITINGVTGPAIEIYNVDATALNIFGLMYNLTSDADLVPYMNGLINNLKAVQYDSGSWPYGWRLIGETPAAYNFVQSLDLASYNKLHGNSDVEDMLLKVLGDLGNRYADFPVLKKELAAVANLDFTDNLLTYINSKLALQNVDGSFLNDTRSGTAFMYFMLNALTESGYKDPQALNEVLSDIPDTAFDATPATRRSNLSAAIGQVITKASSGDFSGAVAQIDSQLLLNIDLWITDTAKHDDIKAVVNVIRNQFAAAIY</sequence>
<organism evidence="1 2">
    <name type="scientific">Paenibacillus baekrokdamisoli</name>
    <dbReference type="NCBI Taxonomy" id="1712516"/>
    <lineage>
        <taxon>Bacteria</taxon>
        <taxon>Bacillati</taxon>
        <taxon>Bacillota</taxon>
        <taxon>Bacilli</taxon>
        <taxon>Bacillales</taxon>
        <taxon>Paenibacillaceae</taxon>
        <taxon>Paenibacillus</taxon>
    </lineage>
</organism>
<dbReference type="InterPro" id="IPR008928">
    <property type="entry name" value="6-hairpin_glycosidase_sf"/>
</dbReference>